<accession>A0A2U2N2G7</accession>
<organism evidence="1 2">
    <name type="scientific">Sediminicurvatus halobius</name>
    <dbReference type="NCBI Taxonomy" id="2182432"/>
    <lineage>
        <taxon>Bacteria</taxon>
        <taxon>Pseudomonadati</taxon>
        <taxon>Pseudomonadota</taxon>
        <taxon>Gammaproteobacteria</taxon>
        <taxon>Chromatiales</taxon>
        <taxon>Ectothiorhodospiraceae</taxon>
        <taxon>Sediminicurvatus</taxon>
    </lineage>
</organism>
<dbReference type="RefSeq" id="WP_109678536.1">
    <property type="nucleotide sequence ID" value="NZ_CP086615.1"/>
</dbReference>
<dbReference type="AlphaFoldDB" id="A0A2U2N2G7"/>
<dbReference type="Gene3D" id="2.30.110.20">
    <property type="entry name" value="Hcp1-like"/>
    <property type="match status" value="1"/>
</dbReference>
<sequence>MFDCFLKIEGVDGESKDAQHADAIEVVNWSWGASQPGTMHSGGGGGTGKASFGDISVAKYVDKASPTLWKNLASGKHFESGKLTVRKAGGEQLEYLVIELKKILVASINVGGNSGNEDRLMETVALNFAEFKISYTPQKDDGTGDAAIDFAWSIEENAEK</sequence>
<keyword evidence="2" id="KW-1185">Reference proteome</keyword>
<proteinExistence type="predicted"/>
<comment type="caution">
    <text evidence="1">The sequence shown here is derived from an EMBL/GenBank/DDBJ whole genome shotgun (WGS) entry which is preliminary data.</text>
</comment>
<dbReference type="InterPro" id="IPR053165">
    <property type="entry name" value="HSI-I_assembly_Hcp1"/>
</dbReference>
<dbReference type="PANTHER" id="PTHR36152">
    <property type="entry name" value="CYTOPLASMIC PROTEIN-RELATED"/>
    <property type="match status" value="1"/>
</dbReference>
<dbReference type="PANTHER" id="PTHR36152:SF5">
    <property type="entry name" value="PROTEIN HCP1"/>
    <property type="match status" value="1"/>
</dbReference>
<dbReference type="OrthoDB" id="5066999at2"/>
<name>A0A2U2N2G7_9GAMM</name>
<reference evidence="1 2" key="1">
    <citation type="submission" date="2018-05" db="EMBL/GenBank/DDBJ databases">
        <title>Spiribacter halobius sp. nov., a moderately halophilic bacterium isolated from marine solar saltern.</title>
        <authorList>
            <person name="Zheng W.-S."/>
            <person name="Lu D.-C."/>
            <person name="Du Z.-J."/>
        </authorList>
    </citation>
    <scope>NUCLEOTIDE SEQUENCE [LARGE SCALE GENOMIC DNA]</scope>
    <source>
        <strain evidence="1 2">E85</strain>
    </source>
</reference>
<gene>
    <name evidence="1" type="ORF">DEM34_09310</name>
</gene>
<dbReference type="Pfam" id="PF05638">
    <property type="entry name" value="T6SS_HCP"/>
    <property type="match status" value="1"/>
</dbReference>
<evidence type="ECO:0000313" key="1">
    <source>
        <dbReference type="EMBL" id="PWG63263.1"/>
    </source>
</evidence>
<dbReference type="SUPFAM" id="SSF141452">
    <property type="entry name" value="Hcp1-like"/>
    <property type="match status" value="1"/>
</dbReference>
<dbReference type="InterPro" id="IPR036624">
    <property type="entry name" value="Hcp1-lik_sf"/>
</dbReference>
<dbReference type="EMBL" id="QFFI01000012">
    <property type="protein sequence ID" value="PWG63263.1"/>
    <property type="molecule type" value="Genomic_DNA"/>
</dbReference>
<evidence type="ECO:0000313" key="2">
    <source>
        <dbReference type="Proteomes" id="UP000245474"/>
    </source>
</evidence>
<dbReference type="Proteomes" id="UP000245474">
    <property type="component" value="Unassembled WGS sequence"/>
</dbReference>
<protein>
    <submittedName>
        <fullName evidence="1">Type VI secretion system tube protein Hcp</fullName>
    </submittedName>
</protein>
<dbReference type="InterPro" id="IPR008514">
    <property type="entry name" value="T6SS_Hcp"/>
</dbReference>